<dbReference type="Gene3D" id="1.10.260.40">
    <property type="entry name" value="lambda repressor-like DNA-binding domains"/>
    <property type="match status" value="1"/>
</dbReference>
<dbReference type="Pfam" id="PF01381">
    <property type="entry name" value="HTH_3"/>
    <property type="match status" value="1"/>
</dbReference>
<dbReference type="CDD" id="cd00093">
    <property type="entry name" value="HTH_XRE"/>
    <property type="match status" value="1"/>
</dbReference>
<evidence type="ECO:0000313" key="3">
    <source>
        <dbReference type="Proteomes" id="UP000515960"/>
    </source>
</evidence>
<dbReference type="AlphaFoldDB" id="A0A7G9B3H0"/>
<dbReference type="RefSeq" id="WP_187332702.1">
    <property type="nucleotide sequence ID" value="NZ_CP060490.1"/>
</dbReference>
<dbReference type="InterPro" id="IPR001387">
    <property type="entry name" value="Cro/C1-type_HTH"/>
</dbReference>
<reference evidence="2 3" key="1">
    <citation type="submission" date="2020-08" db="EMBL/GenBank/DDBJ databases">
        <authorList>
            <person name="Liu C."/>
            <person name="Sun Q."/>
        </authorList>
    </citation>
    <scope>NUCLEOTIDE SEQUENCE [LARGE SCALE GENOMIC DNA]</scope>
    <source>
        <strain evidence="2 3">NSJ-62</strain>
    </source>
</reference>
<dbReference type="KEGG" id="ohi:H8790_11750"/>
<dbReference type="InterPro" id="IPR010982">
    <property type="entry name" value="Lambda_DNA-bd_dom_sf"/>
</dbReference>
<name>A0A7G9B3H0_9FIRM</name>
<dbReference type="PROSITE" id="PS50943">
    <property type="entry name" value="HTH_CROC1"/>
    <property type="match status" value="1"/>
</dbReference>
<accession>A0A7G9B3H0</accession>
<dbReference type="EMBL" id="CP060490">
    <property type="protein sequence ID" value="QNL44101.1"/>
    <property type="molecule type" value="Genomic_DNA"/>
</dbReference>
<dbReference type="SMART" id="SM00530">
    <property type="entry name" value="HTH_XRE"/>
    <property type="match status" value="1"/>
</dbReference>
<sequence>MTKTPLDILAQTIRKTREARGLSQMDLAHKLNMNPHTIMDFEVGRSNPKAETVFLIADELDISLDAILFASTDKPNAVSAEVLNFFASRTPEESAKYISLCRQIEQMSKKDTEG</sequence>
<organism evidence="2 3">
    <name type="scientific">Oscillibacter hominis</name>
    <dbReference type="NCBI Taxonomy" id="2763056"/>
    <lineage>
        <taxon>Bacteria</taxon>
        <taxon>Bacillati</taxon>
        <taxon>Bacillota</taxon>
        <taxon>Clostridia</taxon>
        <taxon>Eubacteriales</taxon>
        <taxon>Oscillospiraceae</taxon>
        <taxon>Oscillibacter</taxon>
    </lineage>
</organism>
<proteinExistence type="predicted"/>
<evidence type="ECO:0000259" key="1">
    <source>
        <dbReference type="PROSITE" id="PS50943"/>
    </source>
</evidence>
<gene>
    <name evidence="2" type="ORF">H8790_11750</name>
</gene>
<protein>
    <submittedName>
        <fullName evidence="2">Helix-turn-helix transcriptional regulator</fullName>
    </submittedName>
</protein>
<dbReference type="SUPFAM" id="SSF47413">
    <property type="entry name" value="lambda repressor-like DNA-binding domains"/>
    <property type="match status" value="1"/>
</dbReference>
<evidence type="ECO:0000313" key="2">
    <source>
        <dbReference type="EMBL" id="QNL44101.1"/>
    </source>
</evidence>
<dbReference type="Proteomes" id="UP000515960">
    <property type="component" value="Chromosome"/>
</dbReference>
<keyword evidence="3" id="KW-1185">Reference proteome</keyword>
<dbReference type="GO" id="GO:0003677">
    <property type="term" value="F:DNA binding"/>
    <property type="evidence" value="ECO:0007669"/>
    <property type="project" value="InterPro"/>
</dbReference>
<feature type="domain" description="HTH cro/C1-type" evidence="1">
    <location>
        <begin position="13"/>
        <end position="67"/>
    </location>
</feature>